<evidence type="ECO:0000256" key="3">
    <source>
        <dbReference type="ARBA" id="ARBA00023002"/>
    </source>
</evidence>
<evidence type="ECO:0000256" key="1">
    <source>
        <dbReference type="ARBA" id="ARBA00001961"/>
    </source>
</evidence>
<evidence type="ECO:0000259" key="5">
    <source>
        <dbReference type="SMART" id="SM00702"/>
    </source>
</evidence>
<evidence type="ECO:0000256" key="4">
    <source>
        <dbReference type="SAM" id="MobiDB-lite"/>
    </source>
</evidence>
<dbReference type="Proteomes" id="UP001189429">
    <property type="component" value="Unassembled WGS sequence"/>
</dbReference>
<dbReference type="PANTHER" id="PTHR12117:SF0">
    <property type="entry name" value="PROLYL 3-HYDROXYLASE OGFOD1"/>
    <property type="match status" value="1"/>
</dbReference>
<dbReference type="SMART" id="SM00702">
    <property type="entry name" value="P4Hc"/>
    <property type="match status" value="1"/>
</dbReference>
<sequence>MSCSFLVPLTMALRCDVLRRVVAVWECVSPLGADHLRHLQLLWRELDQVRVTAVARAVMEVRPARVGAATTMAGEEFFAAVREKGLGTMLANSGGLVQVLDVLPHQEALQKLRTLESLRLDEWTLSAQTNAADAEHRFWRYEGDKADADKSFLLALEPRLQPLFHAARYDSGGKITLHNDALGRVVPPEEVVNEEAYPAGTAVFRKIAVIYYLTTDWKEEYGGCLVDNVLDNPRLLVPKFNSLVAFLVPREHWVTEVRPGAPLRYTLFGWFSDGEPYPPGCPPPLGSGNQEHPAASLPHGPPPTPSPGAAAASKRASDAAAEAAEALERCEDAFRARFGPLAAGLRVSDGGERPAALLGILR</sequence>
<dbReference type="Pfam" id="PF13640">
    <property type="entry name" value="2OG-FeII_Oxy_3"/>
    <property type="match status" value="1"/>
</dbReference>
<dbReference type="InterPro" id="IPR051842">
    <property type="entry name" value="uS12_prolyl_hydroxylase"/>
</dbReference>
<comment type="cofactor">
    <cofactor evidence="1">
        <name>L-ascorbate</name>
        <dbReference type="ChEBI" id="CHEBI:38290"/>
    </cofactor>
</comment>
<reference evidence="6" key="1">
    <citation type="submission" date="2023-10" db="EMBL/GenBank/DDBJ databases">
        <authorList>
            <person name="Chen Y."/>
            <person name="Shah S."/>
            <person name="Dougan E. K."/>
            <person name="Thang M."/>
            <person name="Chan C."/>
        </authorList>
    </citation>
    <scope>NUCLEOTIDE SEQUENCE [LARGE SCALE GENOMIC DNA]</scope>
</reference>
<proteinExistence type="predicted"/>
<dbReference type="InterPro" id="IPR044862">
    <property type="entry name" value="Pro_4_hyd_alph_FE2OG_OXY"/>
</dbReference>
<evidence type="ECO:0000313" key="7">
    <source>
        <dbReference type="Proteomes" id="UP001189429"/>
    </source>
</evidence>
<dbReference type="EMBL" id="CAUYUJ010000248">
    <property type="protein sequence ID" value="CAK0789504.1"/>
    <property type="molecule type" value="Genomic_DNA"/>
</dbReference>
<name>A0ABN9PDY2_9DINO</name>
<organism evidence="6 7">
    <name type="scientific">Prorocentrum cordatum</name>
    <dbReference type="NCBI Taxonomy" id="2364126"/>
    <lineage>
        <taxon>Eukaryota</taxon>
        <taxon>Sar</taxon>
        <taxon>Alveolata</taxon>
        <taxon>Dinophyceae</taxon>
        <taxon>Prorocentrales</taxon>
        <taxon>Prorocentraceae</taxon>
        <taxon>Prorocentrum</taxon>
    </lineage>
</organism>
<keyword evidence="2" id="KW-0223">Dioxygenase</keyword>
<keyword evidence="7" id="KW-1185">Reference proteome</keyword>
<feature type="domain" description="Prolyl 4-hydroxylase alpha subunit" evidence="5">
    <location>
        <begin position="94"/>
        <end position="272"/>
    </location>
</feature>
<feature type="region of interest" description="Disordered" evidence="4">
    <location>
        <begin position="279"/>
        <end position="317"/>
    </location>
</feature>
<feature type="compositionally biased region" description="Low complexity" evidence="4">
    <location>
        <begin position="307"/>
        <end position="317"/>
    </location>
</feature>
<dbReference type="InterPro" id="IPR006620">
    <property type="entry name" value="Pro_4_hyd_alph"/>
</dbReference>
<evidence type="ECO:0000256" key="2">
    <source>
        <dbReference type="ARBA" id="ARBA00022964"/>
    </source>
</evidence>
<protein>
    <recommendedName>
        <fullName evidence="5">Prolyl 4-hydroxylase alpha subunit domain-containing protein</fullName>
    </recommendedName>
</protein>
<dbReference type="PANTHER" id="PTHR12117">
    <property type="entry name" value="HISTONE ACETYLTRANSFERASE COMPLEX"/>
    <property type="match status" value="1"/>
</dbReference>
<gene>
    <name evidence="6" type="ORF">PCOR1329_LOCUS1053</name>
</gene>
<dbReference type="Gene3D" id="2.60.120.620">
    <property type="entry name" value="q2cbj1_9rhob like domain"/>
    <property type="match status" value="1"/>
</dbReference>
<evidence type="ECO:0000313" key="6">
    <source>
        <dbReference type="EMBL" id="CAK0789504.1"/>
    </source>
</evidence>
<comment type="caution">
    <text evidence="6">The sequence shown here is derived from an EMBL/GenBank/DDBJ whole genome shotgun (WGS) entry which is preliminary data.</text>
</comment>
<accession>A0ABN9PDY2</accession>
<feature type="compositionally biased region" description="Low complexity" evidence="4">
    <location>
        <begin position="286"/>
        <end position="298"/>
    </location>
</feature>
<keyword evidence="3" id="KW-0560">Oxidoreductase</keyword>